<accession>A0A9D4LAW1</accession>
<comment type="caution">
    <text evidence="1">The sequence shown here is derived from an EMBL/GenBank/DDBJ whole genome shotgun (WGS) entry which is preliminary data.</text>
</comment>
<evidence type="ECO:0000313" key="2">
    <source>
        <dbReference type="Proteomes" id="UP000828390"/>
    </source>
</evidence>
<proteinExistence type="predicted"/>
<dbReference type="Proteomes" id="UP000828390">
    <property type="component" value="Unassembled WGS sequence"/>
</dbReference>
<dbReference type="EMBL" id="JAIWYP010000003">
    <property type="protein sequence ID" value="KAH3854665.1"/>
    <property type="molecule type" value="Genomic_DNA"/>
</dbReference>
<gene>
    <name evidence="1" type="ORF">DPMN_097211</name>
</gene>
<evidence type="ECO:0000313" key="1">
    <source>
        <dbReference type="EMBL" id="KAH3854665.1"/>
    </source>
</evidence>
<reference evidence="1" key="2">
    <citation type="submission" date="2020-11" db="EMBL/GenBank/DDBJ databases">
        <authorList>
            <person name="McCartney M.A."/>
            <person name="Auch B."/>
            <person name="Kono T."/>
            <person name="Mallez S."/>
            <person name="Becker A."/>
            <person name="Gohl D.M."/>
            <person name="Silverstein K.A.T."/>
            <person name="Koren S."/>
            <person name="Bechman K.B."/>
            <person name="Herman A."/>
            <person name="Abrahante J.E."/>
            <person name="Garbe J."/>
        </authorList>
    </citation>
    <scope>NUCLEOTIDE SEQUENCE</scope>
    <source>
        <strain evidence="1">Duluth1</strain>
        <tissue evidence="1">Whole animal</tissue>
    </source>
</reference>
<name>A0A9D4LAW1_DREPO</name>
<reference evidence="1" key="1">
    <citation type="journal article" date="2019" name="bioRxiv">
        <title>The Genome of the Zebra Mussel, Dreissena polymorpha: A Resource for Invasive Species Research.</title>
        <authorList>
            <person name="McCartney M.A."/>
            <person name="Auch B."/>
            <person name="Kono T."/>
            <person name="Mallez S."/>
            <person name="Zhang Y."/>
            <person name="Obille A."/>
            <person name="Becker A."/>
            <person name="Abrahante J.E."/>
            <person name="Garbe J."/>
            <person name="Badalamenti J.P."/>
            <person name="Herman A."/>
            <person name="Mangelson H."/>
            <person name="Liachko I."/>
            <person name="Sullivan S."/>
            <person name="Sone E.D."/>
            <person name="Koren S."/>
            <person name="Silverstein K.A.T."/>
            <person name="Beckman K.B."/>
            <person name="Gohl D.M."/>
        </authorList>
    </citation>
    <scope>NUCLEOTIDE SEQUENCE</scope>
    <source>
        <strain evidence="1">Duluth1</strain>
        <tissue evidence="1">Whole animal</tissue>
    </source>
</reference>
<dbReference type="AlphaFoldDB" id="A0A9D4LAW1"/>
<sequence length="70" mass="8517">MEENVNNSETENVPGEKIQRISYVRRLDRTPEKDFNLRNEDEKKIVCERRKLTGKVKEKIDRLERELEDR</sequence>
<protein>
    <submittedName>
        <fullName evidence="1">Uncharacterized protein</fullName>
    </submittedName>
</protein>
<keyword evidence="2" id="KW-1185">Reference proteome</keyword>
<organism evidence="1 2">
    <name type="scientific">Dreissena polymorpha</name>
    <name type="common">Zebra mussel</name>
    <name type="synonym">Mytilus polymorpha</name>
    <dbReference type="NCBI Taxonomy" id="45954"/>
    <lineage>
        <taxon>Eukaryota</taxon>
        <taxon>Metazoa</taxon>
        <taxon>Spiralia</taxon>
        <taxon>Lophotrochozoa</taxon>
        <taxon>Mollusca</taxon>
        <taxon>Bivalvia</taxon>
        <taxon>Autobranchia</taxon>
        <taxon>Heteroconchia</taxon>
        <taxon>Euheterodonta</taxon>
        <taxon>Imparidentia</taxon>
        <taxon>Neoheterodontei</taxon>
        <taxon>Myida</taxon>
        <taxon>Dreissenoidea</taxon>
        <taxon>Dreissenidae</taxon>
        <taxon>Dreissena</taxon>
    </lineage>
</organism>